<dbReference type="PROSITE" id="PS51160">
    <property type="entry name" value="ACYLPHOSPHATASE_3"/>
    <property type="match status" value="1"/>
</dbReference>
<dbReference type="PRINTS" id="PR00112">
    <property type="entry name" value="ACYLPHPHTASE"/>
</dbReference>
<dbReference type="FunFam" id="3.30.70.100:FF:000012">
    <property type="entry name" value="Acylphosphatase"/>
    <property type="match status" value="1"/>
</dbReference>
<dbReference type="Pfam" id="PF00708">
    <property type="entry name" value="Acylphosphatase"/>
    <property type="match status" value="1"/>
</dbReference>
<organism evidence="10 11">
    <name type="scientific">Hadarchaeum yellowstonense</name>
    <dbReference type="NCBI Taxonomy" id="1776334"/>
    <lineage>
        <taxon>Archaea</taxon>
        <taxon>Methanobacteriati</taxon>
        <taxon>Candidatus Hadarchaeota</taxon>
        <taxon>Candidatus Hadarchaeia</taxon>
        <taxon>Candidatus Hadarchaeales</taxon>
        <taxon>Candidatus Hadarchaeaceae</taxon>
        <taxon>Candidatus Hadarchaeum</taxon>
    </lineage>
</organism>
<evidence type="ECO:0000259" key="9">
    <source>
        <dbReference type="PROSITE" id="PS51160"/>
    </source>
</evidence>
<dbReference type="Gene3D" id="3.30.70.100">
    <property type="match status" value="1"/>
</dbReference>
<accession>A0A147K0Z7</accession>
<evidence type="ECO:0000256" key="5">
    <source>
        <dbReference type="ARBA" id="ARBA00047645"/>
    </source>
</evidence>
<dbReference type="PANTHER" id="PTHR47268:SF4">
    <property type="entry name" value="ACYLPHOSPHATASE"/>
    <property type="match status" value="1"/>
</dbReference>
<dbReference type="NCBIfam" id="NF011013">
    <property type="entry name" value="PRK14441.1"/>
    <property type="match status" value="1"/>
</dbReference>
<dbReference type="EC" id="3.6.1.7" evidence="2 6"/>
<evidence type="ECO:0000256" key="1">
    <source>
        <dbReference type="ARBA" id="ARBA00005614"/>
    </source>
</evidence>
<dbReference type="NCBIfam" id="NF011011">
    <property type="entry name" value="PRK14438.1"/>
    <property type="match status" value="1"/>
</dbReference>
<comment type="caution">
    <text evidence="10">The sequence shown here is derived from an EMBL/GenBank/DDBJ whole genome shotgun (WGS) entry which is preliminary data.</text>
</comment>
<evidence type="ECO:0000313" key="11">
    <source>
        <dbReference type="Proteomes" id="UP000074294"/>
    </source>
</evidence>
<name>A0A147K0Z7_HADYE</name>
<dbReference type="PANTHER" id="PTHR47268">
    <property type="entry name" value="ACYLPHOSPHATASE"/>
    <property type="match status" value="1"/>
</dbReference>
<dbReference type="SUPFAM" id="SSF54975">
    <property type="entry name" value="Acylphosphatase/BLUF domain-like"/>
    <property type="match status" value="1"/>
</dbReference>
<dbReference type="InterPro" id="IPR036046">
    <property type="entry name" value="Acylphosphatase-like_dom_sf"/>
</dbReference>
<dbReference type="PROSITE" id="PS00150">
    <property type="entry name" value="ACYLPHOSPHATASE_1"/>
    <property type="match status" value="1"/>
</dbReference>
<dbReference type="GO" id="GO:0003998">
    <property type="term" value="F:acylphosphatase activity"/>
    <property type="evidence" value="ECO:0007669"/>
    <property type="project" value="UniProtKB-EC"/>
</dbReference>
<evidence type="ECO:0000256" key="4">
    <source>
        <dbReference type="ARBA" id="ARBA00022801"/>
    </source>
</evidence>
<feature type="active site" evidence="6">
    <location>
        <position position="19"/>
    </location>
</feature>
<comment type="catalytic activity">
    <reaction evidence="5 6 7">
        <text>an acyl phosphate + H2O = a carboxylate + phosphate + H(+)</text>
        <dbReference type="Rhea" id="RHEA:14965"/>
        <dbReference type="ChEBI" id="CHEBI:15377"/>
        <dbReference type="ChEBI" id="CHEBI:15378"/>
        <dbReference type="ChEBI" id="CHEBI:29067"/>
        <dbReference type="ChEBI" id="CHEBI:43474"/>
        <dbReference type="ChEBI" id="CHEBI:59918"/>
        <dbReference type="EC" id="3.6.1.7"/>
    </reaction>
</comment>
<dbReference type="AlphaFoldDB" id="A0A147K0Z7"/>
<comment type="similarity">
    <text evidence="1 8">Belongs to the acylphosphatase family.</text>
</comment>
<dbReference type="InterPro" id="IPR020456">
    <property type="entry name" value="Acylphosphatase"/>
</dbReference>
<dbReference type="STRING" id="1776334.APZ16_04250"/>
<keyword evidence="4 6" id="KW-0378">Hydrolase</keyword>
<feature type="active site" evidence="6">
    <location>
        <position position="37"/>
    </location>
</feature>
<dbReference type="InterPro" id="IPR001792">
    <property type="entry name" value="Acylphosphatase-like_dom"/>
</dbReference>
<dbReference type="NCBIfam" id="NF011016">
    <property type="entry name" value="PRK14444.1"/>
    <property type="match status" value="1"/>
</dbReference>
<evidence type="ECO:0000256" key="3">
    <source>
        <dbReference type="ARBA" id="ARBA00015991"/>
    </source>
</evidence>
<evidence type="ECO:0000256" key="8">
    <source>
        <dbReference type="RuleBase" id="RU004168"/>
    </source>
</evidence>
<evidence type="ECO:0000256" key="7">
    <source>
        <dbReference type="RuleBase" id="RU000553"/>
    </source>
</evidence>
<proteinExistence type="inferred from homology"/>
<evidence type="ECO:0000256" key="2">
    <source>
        <dbReference type="ARBA" id="ARBA00012150"/>
    </source>
</evidence>
<dbReference type="Proteomes" id="UP000074294">
    <property type="component" value="Unassembled WGS sequence"/>
</dbReference>
<sequence length="95" mass="10900">MKVRAHVYVSGLVQGVCFRAYTQELARELGVTGWVRNLPDGRVEAIFEGDREKVEEMINFCRRGPPGADVSDVEVSWEKYRGEFTDFSIRSRWTG</sequence>
<feature type="domain" description="Acylphosphatase-like" evidence="9">
    <location>
        <begin position="4"/>
        <end position="91"/>
    </location>
</feature>
<reference evidence="10 11" key="1">
    <citation type="journal article" date="2016" name="Nat. Microbiol.">
        <title>Genomic inference of the metabolism of cosmopolitan subsurface Archaea, Hadesarchaea.</title>
        <authorList>
            <person name="Baker B.J."/>
            <person name="Saw J.H."/>
            <person name="Lind A.E."/>
            <person name="Lazar C.S."/>
            <person name="Hinrichs K.-U."/>
            <person name="Teske A.P."/>
            <person name="Ettema T.J."/>
        </authorList>
    </citation>
    <scope>NUCLEOTIDE SEQUENCE [LARGE SCALE GENOMIC DNA]</scope>
</reference>
<dbReference type="EMBL" id="LQMQ01000005">
    <property type="protein sequence ID" value="KUO42509.1"/>
    <property type="molecule type" value="Genomic_DNA"/>
</dbReference>
<gene>
    <name evidence="10" type="ORF">APZ16_04250</name>
</gene>
<protein>
    <recommendedName>
        <fullName evidence="3 6">Acylphosphatase</fullName>
        <ecNumber evidence="2 6">3.6.1.7</ecNumber>
    </recommendedName>
</protein>
<evidence type="ECO:0000256" key="6">
    <source>
        <dbReference type="PROSITE-ProRule" id="PRU00520"/>
    </source>
</evidence>
<dbReference type="InterPro" id="IPR017968">
    <property type="entry name" value="Acylphosphatase_CS"/>
</dbReference>
<dbReference type="PROSITE" id="PS00151">
    <property type="entry name" value="ACYLPHOSPHATASE_2"/>
    <property type="match status" value="1"/>
</dbReference>
<evidence type="ECO:0000313" key="10">
    <source>
        <dbReference type="EMBL" id="KUO42509.1"/>
    </source>
</evidence>